<feature type="chain" id="PRO_5015400594" evidence="1">
    <location>
        <begin position="21"/>
        <end position="270"/>
    </location>
</feature>
<dbReference type="EMBL" id="PVTD01000004">
    <property type="protein sequence ID" value="PRY23574.1"/>
    <property type="molecule type" value="Genomic_DNA"/>
</dbReference>
<accession>A0A2T0RQV3</accession>
<reference evidence="3 4" key="1">
    <citation type="submission" date="2018-03" db="EMBL/GenBank/DDBJ databases">
        <title>Genomic Encyclopedia of Archaeal and Bacterial Type Strains, Phase II (KMG-II): from individual species to whole genera.</title>
        <authorList>
            <person name="Goeker M."/>
        </authorList>
    </citation>
    <scope>NUCLEOTIDE SEQUENCE [LARGE SCALE GENOMIC DNA]</scope>
    <source>
        <strain evidence="3 4">DSM 29328</strain>
    </source>
</reference>
<organism evidence="3 4">
    <name type="scientific">Aliiruegeria haliotis</name>
    <dbReference type="NCBI Taxonomy" id="1280846"/>
    <lineage>
        <taxon>Bacteria</taxon>
        <taxon>Pseudomonadati</taxon>
        <taxon>Pseudomonadota</taxon>
        <taxon>Alphaproteobacteria</taxon>
        <taxon>Rhodobacterales</taxon>
        <taxon>Roseobacteraceae</taxon>
        <taxon>Aliiruegeria</taxon>
    </lineage>
</organism>
<comment type="caution">
    <text evidence="3">The sequence shown here is derived from an EMBL/GenBank/DDBJ whole genome shotgun (WGS) entry which is preliminary data.</text>
</comment>
<keyword evidence="1" id="KW-0732">Signal</keyword>
<evidence type="ECO:0000259" key="2">
    <source>
        <dbReference type="Pfam" id="PF04187"/>
    </source>
</evidence>
<sequence length="270" mass="28254">MRVLASSISMSLALSASAGAAEIASVEALDMSGAQIVLLGEVHDNPAHHLAQAAAVAALEPTALVFEMLNAAQAGIVNEMDRSDPQALADAIGWDDGGWPDFEMYHPVFLAAPSAPVYGMAVDRDDLLDAMKRGAADVFGGGAEDSGLGPLPEAVQAEREAFQLAAHCDALPEEMLGGMVEAQRLRDARFAAVALQALEETGGPVAVITGNGHTRKDWGMPVYLEAMSPGISVVSLAQVELRADPDQPHDTWIVTEAAEREDPCAVFTKG</sequence>
<dbReference type="Gene3D" id="3.40.50.11550">
    <property type="match status" value="2"/>
</dbReference>
<evidence type="ECO:0000313" key="4">
    <source>
        <dbReference type="Proteomes" id="UP000239480"/>
    </source>
</evidence>
<name>A0A2T0RQV3_9RHOB</name>
<evidence type="ECO:0000256" key="1">
    <source>
        <dbReference type="SAM" id="SignalP"/>
    </source>
</evidence>
<feature type="domain" description="Haem-binding uptake Tiki superfamily ChaN" evidence="2">
    <location>
        <begin position="30"/>
        <end position="224"/>
    </location>
</feature>
<feature type="signal peptide" evidence="1">
    <location>
        <begin position="1"/>
        <end position="20"/>
    </location>
</feature>
<gene>
    <name evidence="3" type="ORF">CLV78_10464</name>
</gene>
<dbReference type="AlphaFoldDB" id="A0A2T0RQV3"/>
<proteinExistence type="predicted"/>
<dbReference type="SUPFAM" id="SSF159501">
    <property type="entry name" value="EreA/ChaN-like"/>
    <property type="match status" value="1"/>
</dbReference>
<dbReference type="OrthoDB" id="9795827at2"/>
<dbReference type="InterPro" id="IPR007314">
    <property type="entry name" value="Cofac_haem-bd_dom"/>
</dbReference>
<keyword evidence="4" id="KW-1185">Reference proteome</keyword>
<dbReference type="CDD" id="cd14727">
    <property type="entry name" value="ChanN-like"/>
    <property type="match status" value="1"/>
</dbReference>
<dbReference type="Pfam" id="PF04187">
    <property type="entry name" value="Cofac_haem_bdg"/>
    <property type="match status" value="1"/>
</dbReference>
<protein>
    <submittedName>
        <fullName evidence="3">Putative iron-regulated protein</fullName>
    </submittedName>
</protein>
<evidence type="ECO:0000313" key="3">
    <source>
        <dbReference type="EMBL" id="PRY23574.1"/>
    </source>
</evidence>
<dbReference type="Proteomes" id="UP000239480">
    <property type="component" value="Unassembled WGS sequence"/>
</dbReference>